<evidence type="ECO:0000313" key="1">
    <source>
        <dbReference type="EMBL" id="GFY11559.1"/>
    </source>
</evidence>
<sequence>MPRRRIRAPYEQLSEFERGRIIGLKEAGWVNRRIARSDAAIRGRWQEWLEDGRFQVHEGSGRPWATADWEEKLIVRSAVTASDSSLSTPSDVRHTHVCPP</sequence>
<protein>
    <submittedName>
        <fullName evidence="1">HTH_Tnp_Tc3_2 domain-containing protein</fullName>
    </submittedName>
</protein>
<organism evidence="1 2">
    <name type="scientific">Trichonephila clavipes</name>
    <name type="common">Golden silk orbweaver</name>
    <name type="synonym">Nephila clavipes</name>
    <dbReference type="NCBI Taxonomy" id="2585209"/>
    <lineage>
        <taxon>Eukaryota</taxon>
        <taxon>Metazoa</taxon>
        <taxon>Ecdysozoa</taxon>
        <taxon>Arthropoda</taxon>
        <taxon>Chelicerata</taxon>
        <taxon>Arachnida</taxon>
        <taxon>Araneae</taxon>
        <taxon>Araneomorphae</taxon>
        <taxon>Entelegynae</taxon>
        <taxon>Araneoidea</taxon>
        <taxon>Nephilidae</taxon>
        <taxon>Trichonephila</taxon>
    </lineage>
</organism>
<gene>
    <name evidence="1" type="primary">X975_07143</name>
    <name evidence="1" type="ORF">TNCV_4230281</name>
</gene>
<proteinExistence type="predicted"/>
<name>A0A8X6VL99_TRICX</name>
<comment type="caution">
    <text evidence="1">The sequence shown here is derived from an EMBL/GenBank/DDBJ whole genome shotgun (WGS) entry which is preliminary data.</text>
</comment>
<dbReference type="AlphaFoldDB" id="A0A8X6VL99"/>
<reference evidence="1" key="1">
    <citation type="submission" date="2020-08" db="EMBL/GenBank/DDBJ databases">
        <title>Multicomponent nature underlies the extraordinary mechanical properties of spider dragline silk.</title>
        <authorList>
            <person name="Kono N."/>
            <person name="Nakamura H."/>
            <person name="Mori M."/>
            <person name="Yoshida Y."/>
            <person name="Ohtoshi R."/>
            <person name="Malay A.D."/>
            <person name="Moran D.A.P."/>
            <person name="Tomita M."/>
            <person name="Numata K."/>
            <person name="Arakawa K."/>
        </authorList>
    </citation>
    <scope>NUCLEOTIDE SEQUENCE</scope>
</reference>
<keyword evidence="2" id="KW-1185">Reference proteome</keyword>
<dbReference type="Proteomes" id="UP000887159">
    <property type="component" value="Unassembled WGS sequence"/>
</dbReference>
<accession>A0A8X6VL99</accession>
<evidence type="ECO:0000313" key="2">
    <source>
        <dbReference type="Proteomes" id="UP000887159"/>
    </source>
</evidence>
<dbReference type="EMBL" id="BMAU01021306">
    <property type="protein sequence ID" value="GFY11559.1"/>
    <property type="molecule type" value="Genomic_DNA"/>
</dbReference>